<name>A0A0C3PRW2_PISTI</name>
<protein>
    <submittedName>
        <fullName evidence="2">Uncharacterized protein</fullName>
    </submittedName>
</protein>
<reference evidence="2 3" key="1">
    <citation type="submission" date="2014-04" db="EMBL/GenBank/DDBJ databases">
        <authorList>
            <consortium name="DOE Joint Genome Institute"/>
            <person name="Kuo A."/>
            <person name="Kohler A."/>
            <person name="Costa M.D."/>
            <person name="Nagy L.G."/>
            <person name="Floudas D."/>
            <person name="Copeland A."/>
            <person name="Barry K.W."/>
            <person name="Cichocki N."/>
            <person name="Veneault-Fourrey C."/>
            <person name="LaButti K."/>
            <person name="Lindquist E.A."/>
            <person name="Lipzen A."/>
            <person name="Lundell T."/>
            <person name="Morin E."/>
            <person name="Murat C."/>
            <person name="Sun H."/>
            <person name="Tunlid A."/>
            <person name="Henrissat B."/>
            <person name="Grigoriev I.V."/>
            <person name="Hibbett D.S."/>
            <person name="Martin F."/>
            <person name="Nordberg H.P."/>
            <person name="Cantor M.N."/>
            <person name="Hua S.X."/>
        </authorList>
    </citation>
    <scope>NUCLEOTIDE SEQUENCE [LARGE SCALE GENOMIC DNA]</scope>
    <source>
        <strain evidence="2 3">Marx 270</strain>
    </source>
</reference>
<dbReference type="Proteomes" id="UP000054217">
    <property type="component" value="Unassembled WGS sequence"/>
</dbReference>
<feature type="compositionally biased region" description="Basic and acidic residues" evidence="1">
    <location>
        <begin position="22"/>
        <end position="31"/>
    </location>
</feature>
<dbReference type="InParanoid" id="A0A0C3PRW2"/>
<evidence type="ECO:0000313" key="2">
    <source>
        <dbReference type="EMBL" id="KIO11334.1"/>
    </source>
</evidence>
<organism evidence="2 3">
    <name type="scientific">Pisolithus tinctorius Marx 270</name>
    <dbReference type="NCBI Taxonomy" id="870435"/>
    <lineage>
        <taxon>Eukaryota</taxon>
        <taxon>Fungi</taxon>
        <taxon>Dikarya</taxon>
        <taxon>Basidiomycota</taxon>
        <taxon>Agaricomycotina</taxon>
        <taxon>Agaricomycetes</taxon>
        <taxon>Agaricomycetidae</taxon>
        <taxon>Boletales</taxon>
        <taxon>Sclerodermatineae</taxon>
        <taxon>Pisolithaceae</taxon>
        <taxon>Pisolithus</taxon>
    </lineage>
</organism>
<dbReference type="OrthoDB" id="10372616at2759"/>
<dbReference type="AlphaFoldDB" id="A0A0C3PRW2"/>
<feature type="compositionally biased region" description="Polar residues" evidence="1">
    <location>
        <begin position="34"/>
        <end position="48"/>
    </location>
</feature>
<reference evidence="3" key="2">
    <citation type="submission" date="2015-01" db="EMBL/GenBank/DDBJ databases">
        <title>Evolutionary Origins and Diversification of the Mycorrhizal Mutualists.</title>
        <authorList>
            <consortium name="DOE Joint Genome Institute"/>
            <consortium name="Mycorrhizal Genomics Consortium"/>
            <person name="Kohler A."/>
            <person name="Kuo A."/>
            <person name="Nagy L.G."/>
            <person name="Floudas D."/>
            <person name="Copeland A."/>
            <person name="Barry K.W."/>
            <person name="Cichocki N."/>
            <person name="Veneault-Fourrey C."/>
            <person name="LaButti K."/>
            <person name="Lindquist E.A."/>
            <person name="Lipzen A."/>
            <person name="Lundell T."/>
            <person name="Morin E."/>
            <person name="Murat C."/>
            <person name="Riley R."/>
            <person name="Ohm R."/>
            <person name="Sun H."/>
            <person name="Tunlid A."/>
            <person name="Henrissat B."/>
            <person name="Grigoriev I.V."/>
            <person name="Hibbett D.S."/>
            <person name="Martin F."/>
        </authorList>
    </citation>
    <scope>NUCLEOTIDE SEQUENCE [LARGE SCALE GENOMIC DNA]</scope>
    <source>
        <strain evidence="3">Marx 270</strain>
    </source>
</reference>
<evidence type="ECO:0000313" key="3">
    <source>
        <dbReference type="Proteomes" id="UP000054217"/>
    </source>
</evidence>
<gene>
    <name evidence="2" type="ORF">M404DRAFT_995010</name>
</gene>
<feature type="region of interest" description="Disordered" evidence="1">
    <location>
        <begin position="1"/>
        <end position="51"/>
    </location>
</feature>
<evidence type="ECO:0000256" key="1">
    <source>
        <dbReference type="SAM" id="MobiDB-lite"/>
    </source>
</evidence>
<keyword evidence="3" id="KW-1185">Reference proteome</keyword>
<sequence length="169" mass="19178">MEPQKTTVLQEHEGTKVTGSRYRTDEKRRIEAPSAQTGHAQPWSSFEETMSDGRCPGNAEEFYPRYQGVEESAIENPAVDLQVRQLRNELFVSKAEDRPVELLACSLEAEHLVCEGNADSYRASKHTERVETKLVAKKVEGEYDACGICFIQGFVKSIDARTQYWDLFV</sequence>
<proteinExistence type="predicted"/>
<dbReference type="HOGENOM" id="CLU_1579180_0_0_1"/>
<accession>A0A0C3PRW2</accession>
<dbReference type="EMBL" id="KN831950">
    <property type="protein sequence ID" value="KIO11334.1"/>
    <property type="molecule type" value="Genomic_DNA"/>
</dbReference>